<reference evidence="2 3" key="1">
    <citation type="journal article" date="2021" name="J. Biosci. Bioeng.">
        <title>Identification and characterization of a chc gene cluster responsible for the aromatization pathway of cyclohexanecarboxylate degradation in Sinomonas cyclohexanicum ATCC 51369.</title>
        <authorList>
            <person name="Yamamoto T."/>
            <person name="Hasegawa Y."/>
            <person name="Lau P.C.K."/>
            <person name="Iwaki H."/>
        </authorList>
    </citation>
    <scope>NUCLEOTIDE SEQUENCE [LARGE SCALE GENOMIC DNA]</scope>
    <source>
        <strain evidence="2 3">ATCC 51369</strain>
    </source>
</reference>
<dbReference type="Proteomes" id="UP001319861">
    <property type="component" value="Chromosome"/>
</dbReference>
<protein>
    <submittedName>
        <fullName evidence="2">Uncharacterized protein</fullName>
    </submittedName>
</protein>
<dbReference type="EMBL" id="AP024525">
    <property type="protein sequence ID" value="BCT75221.1"/>
    <property type="molecule type" value="Genomic_DNA"/>
</dbReference>
<dbReference type="RefSeq" id="WP_229231986.1">
    <property type="nucleotide sequence ID" value="NZ_AP024525.1"/>
</dbReference>
<accession>A0ABN6FEW6</accession>
<sequence>MFVAAHHENDVCIIDAERYAAAGVDLVCTKDAAGSLVWTDKATADKRAADAKAAQDAEAARLAEQQRQAEAARQQQAQQPAPAPVAPAPAAPAPPAPPAPVPGSVTAGAFCSSSQAGAVGHTSTGLTVYCTKDAGGSRYRWRQ</sequence>
<name>A0ABN6FEW6_SINCY</name>
<evidence type="ECO:0000313" key="3">
    <source>
        <dbReference type="Proteomes" id="UP001319861"/>
    </source>
</evidence>
<feature type="compositionally biased region" description="Low complexity" evidence="1">
    <location>
        <begin position="62"/>
        <end position="80"/>
    </location>
</feature>
<feature type="region of interest" description="Disordered" evidence="1">
    <location>
        <begin position="44"/>
        <end position="107"/>
    </location>
</feature>
<proteinExistence type="predicted"/>
<keyword evidence="3" id="KW-1185">Reference proteome</keyword>
<evidence type="ECO:0000313" key="2">
    <source>
        <dbReference type="EMBL" id="BCT75221.1"/>
    </source>
</evidence>
<evidence type="ECO:0000256" key="1">
    <source>
        <dbReference type="SAM" id="MobiDB-lite"/>
    </source>
</evidence>
<organism evidence="2 3">
    <name type="scientific">Sinomonas cyclohexanicum</name>
    <name type="common">Corynebacterium cyclohexanicum</name>
    <dbReference type="NCBI Taxonomy" id="322009"/>
    <lineage>
        <taxon>Bacteria</taxon>
        <taxon>Bacillati</taxon>
        <taxon>Actinomycetota</taxon>
        <taxon>Actinomycetes</taxon>
        <taxon>Micrococcales</taxon>
        <taxon>Micrococcaceae</taxon>
        <taxon>Sinomonas</taxon>
    </lineage>
</organism>
<feature type="compositionally biased region" description="Pro residues" evidence="1">
    <location>
        <begin position="81"/>
        <end position="101"/>
    </location>
</feature>
<gene>
    <name evidence="2" type="ORF">SCMU_10630</name>
</gene>
<feature type="compositionally biased region" description="Basic and acidic residues" evidence="1">
    <location>
        <begin position="44"/>
        <end position="61"/>
    </location>
</feature>